<reference evidence="1 2" key="1">
    <citation type="submission" date="2017-10" db="EMBL/GenBank/DDBJ databases">
        <title>Comparative genomics in systemic dimorphic fungi from Ajellomycetaceae.</title>
        <authorList>
            <person name="Munoz J.F."/>
            <person name="Mcewen J.G."/>
            <person name="Clay O.K."/>
            <person name="Cuomo C.A."/>
        </authorList>
    </citation>
    <scope>NUCLEOTIDE SEQUENCE [LARGE SCALE GENOMIC DNA]</scope>
    <source>
        <strain evidence="1 2">UAMH5409</strain>
    </source>
</reference>
<keyword evidence="2" id="KW-1185">Reference proteome</keyword>
<name>A0A2B7YCY0_9EURO</name>
<organism evidence="1 2">
    <name type="scientific">Helicocarpus griseus UAMH5409</name>
    <dbReference type="NCBI Taxonomy" id="1447875"/>
    <lineage>
        <taxon>Eukaryota</taxon>
        <taxon>Fungi</taxon>
        <taxon>Dikarya</taxon>
        <taxon>Ascomycota</taxon>
        <taxon>Pezizomycotina</taxon>
        <taxon>Eurotiomycetes</taxon>
        <taxon>Eurotiomycetidae</taxon>
        <taxon>Onygenales</taxon>
        <taxon>Ajellomycetaceae</taxon>
        <taxon>Helicocarpus</taxon>
    </lineage>
</organism>
<gene>
    <name evidence="1" type="ORF">AJ79_00084</name>
</gene>
<protein>
    <recommendedName>
        <fullName evidence="3">Vacuolar protein sorting-associated protein 62</fullName>
    </recommendedName>
</protein>
<accession>A0A2B7YCY0</accession>
<dbReference type="EMBL" id="PDNB01000001">
    <property type="protein sequence ID" value="PGH19050.1"/>
    <property type="molecule type" value="Genomic_DNA"/>
</dbReference>
<evidence type="ECO:0000313" key="1">
    <source>
        <dbReference type="EMBL" id="PGH19050.1"/>
    </source>
</evidence>
<comment type="caution">
    <text evidence="1">The sequence shown here is derived from an EMBL/GenBank/DDBJ whole genome shotgun (WGS) entry which is preliminary data.</text>
</comment>
<proteinExistence type="predicted"/>
<evidence type="ECO:0008006" key="3">
    <source>
        <dbReference type="Google" id="ProtNLM"/>
    </source>
</evidence>
<dbReference type="InterPro" id="IPR009291">
    <property type="entry name" value="Vps62"/>
</dbReference>
<sequence>MPLLPPTSPAPSLRHHSLLDNTAPALRVDIPDEPGDSYSEEERPTFFIPDRSISEYIPRLDVPELEPGVNKERPADAAHGNQNDFEAALTAPRPSDEWAQPELTIYQQMRARTRATITILSSLISYVSINSLIKTLNPSAFIWSEEDMEEPRWLATSTSWWDRKACRWLSLCGVAHFHGVKGHFGHRKSAKDGQIPVEDGESQEWESYWTSGNKTRPEDWTNDERRLRLIPDYVLEYAPLVHLFSGEQFWPGDIAEHLYHITPELNYTPIQSEAQHPTLADLDGLNVWENGRFVFLTSNDNVEDRPPWLEGKKNIPEASDTEDELEWHSGIHEMKGDVALEDMQDWYDIGSGSPRYEGSDRVDLDSHLYPIPTETAEGENFVDEADSWLNKRSTHQQNNSKPGRSKAPAVLIVVDKGNGVVDAFWFYFYSFNLGNVVLNIRFGNHVGDWEHSLVRFHNGKPKAVFFSEHSFGEAYSYDAVEKIGKRPVIYSATGTHAMYAAPGTHAYILPWGLLHDQTDRGPLWDPVMNYHAYTYDHINDTIRAANVTPHAPTEWFYYAGHWGDKFYPLGDSRQYRFAGQYHYVNGPLGPRFKNLGRKKICQGAETDPCVIRNWIGPRLRPKRWANVGEGEMLSEEDLERVYGDRRVEA</sequence>
<dbReference type="Proteomes" id="UP000223968">
    <property type="component" value="Unassembled WGS sequence"/>
</dbReference>
<dbReference type="PANTHER" id="PTHR48172">
    <property type="match status" value="1"/>
</dbReference>
<dbReference type="Pfam" id="PF06101">
    <property type="entry name" value="Vps62"/>
    <property type="match status" value="1"/>
</dbReference>
<dbReference type="OrthoDB" id="188042at2759"/>
<dbReference type="STRING" id="1447875.A0A2B7YCY0"/>
<dbReference type="AlphaFoldDB" id="A0A2B7YCY0"/>
<dbReference type="PANTHER" id="PTHR48172:SF2">
    <property type="entry name" value="VACUOLAR PROTEIN SORTING PROTEIN 62"/>
    <property type="match status" value="1"/>
</dbReference>
<evidence type="ECO:0000313" key="2">
    <source>
        <dbReference type="Proteomes" id="UP000223968"/>
    </source>
</evidence>